<dbReference type="EMBL" id="CVQI01033550">
    <property type="protein sequence ID" value="CRK43736.1"/>
    <property type="molecule type" value="Genomic_DNA"/>
</dbReference>
<dbReference type="AlphaFoldDB" id="A0A0G4NAV1"/>
<protein>
    <submittedName>
        <fullName evidence="1">Uncharacterized protein</fullName>
    </submittedName>
</protein>
<reference evidence="2" key="1">
    <citation type="submission" date="2015-05" db="EMBL/GenBank/DDBJ databases">
        <authorList>
            <person name="Fogelqvist Johan"/>
        </authorList>
    </citation>
    <scope>NUCLEOTIDE SEQUENCE [LARGE SCALE GENOMIC DNA]</scope>
</reference>
<proteinExistence type="predicted"/>
<accession>A0A0G4NAV1</accession>
<gene>
    <name evidence="1" type="ORF">BN1723_019282</name>
</gene>
<feature type="non-terminal residue" evidence="1">
    <location>
        <position position="1"/>
    </location>
</feature>
<evidence type="ECO:0000313" key="1">
    <source>
        <dbReference type="EMBL" id="CRK43736.1"/>
    </source>
</evidence>
<name>A0A0G4NAV1_VERLO</name>
<organism evidence="1 2">
    <name type="scientific">Verticillium longisporum</name>
    <name type="common">Verticillium dahliae var. longisporum</name>
    <dbReference type="NCBI Taxonomy" id="100787"/>
    <lineage>
        <taxon>Eukaryota</taxon>
        <taxon>Fungi</taxon>
        <taxon>Dikarya</taxon>
        <taxon>Ascomycota</taxon>
        <taxon>Pezizomycotina</taxon>
        <taxon>Sordariomycetes</taxon>
        <taxon>Hypocreomycetidae</taxon>
        <taxon>Glomerellales</taxon>
        <taxon>Plectosphaerellaceae</taxon>
        <taxon>Verticillium</taxon>
    </lineage>
</organism>
<evidence type="ECO:0000313" key="2">
    <source>
        <dbReference type="Proteomes" id="UP000045706"/>
    </source>
</evidence>
<sequence>QGRLHQARRRDCPPEC</sequence>
<dbReference type="Proteomes" id="UP000045706">
    <property type="component" value="Unassembled WGS sequence"/>
</dbReference>